<evidence type="ECO:0000256" key="10">
    <source>
        <dbReference type="PROSITE-ProRule" id="PRU10141"/>
    </source>
</evidence>
<reference evidence="14" key="1">
    <citation type="submission" date="2019-10" db="EMBL/GenBank/DDBJ databases">
        <authorList>
            <person name="Zhang R."/>
            <person name="Pan Y."/>
            <person name="Wang J."/>
            <person name="Ma R."/>
            <person name="Yu S."/>
        </authorList>
    </citation>
    <scope>NUCLEOTIDE SEQUENCE</scope>
    <source>
        <strain evidence="14">LA-IB0</strain>
        <tissue evidence="14">Leaf</tissue>
    </source>
</reference>
<comment type="catalytic activity">
    <reaction evidence="9">
        <text>L-tyrosyl-[protein] + ATP = O-phospho-L-tyrosyl-[protein] + ADP + H(+)</text>
        <dbReference type="Rhea" id="RHEA:10596"/>
        <dbReference type="Rhea" id="RHEA-COMP:10136"/>
        <dbReference type="Rhea" id="RHEA-COMP:20101"/>
        <dbReference type="ChEBI" id="CHEBI:15378"/>
        <dbReference type="ChEBI" id="CHEBI:30616"/>
        <dbReference type="ChEBI" id="CHEBI:46858"/>
        <dbReference type="ChEBI" id="CHEBI:61978"/>
        <dbReference type="ChEBI" id="CHEBI:456216"/>
        <dbReference type="EC" id="2.7.12.2"/>
    </reaction>
</comment>
<feature type="region of interest" description="Disordered" evidence="12">
    <location>
        <begin position="18"/>
        <end position="46"/>
    </location>
</feature>
<dbReference type="PANTHER" id="PTHR48013:SF9">
    <property type="entry name" value="DUAL SPECIFICITY MITOGEN-ACTIVATED PROTEIN KINASE KINASE 5"/>
    <property type="match status" value="1"/>
</dbReference>
<keyword evidence="4 10" id="KW-0067">ATP-binding</keyword>
<gene>
    <name evidence="14" type="ORF">BUALT_Bualt10G0011900</name>
</gene>
<dbReference type="SUPFAM" id="SSF56112">
    <property type="entry name" value="Protein kinase-like (PK-like)"/>
    <property type="match status" value="1"/>
</dbReference>
<sequence>MTLVRERRHQEALRLILPPPTTLPHRAVNPSPLSSSSSSSNSPGIDSLSDLKKLSVLGRGNGGTVYKVSHKQTGSVYALKVLRFGEDDAAATREAEILQRVDSEYIVRCFGVFNGEFPEVDGGGGGGGLCFVMEYMDYGSLHDVLRKKKRLPEHVISCIVRSVLKGLEYLHGIQVVHRDIKPSNLLVNLRGHVKIADFGVSWVVNSGGDHTRCTCTDGSCMGTCAYMSPERLDPERWDGGRCDGFVGDVWSLGVVAMECYVGRFPLIGPGQKPDWVTLMCAICFGENVESVVKMASPEFESFCQRCLERDWRKRRTVEELLSHPFVTNSEINGVEDLVSYIASSN</sequence>
<keyword evidence="2 10" id="KW-0547">Nucleotide-binding</keyword>
<evidence type="ECO:0000256" key="1">
    <source>
        <dbReference type="ARBA" id="ARBA00022679"/>
    </source>
</evidence>
<dbReference type="InterPro" id="IPR017441">
    <property type="entry name" value="Protein_kinase_ATP_BS"/>
</dbReference>
<evidence type="ECO:0000259" key="13">
    <source>
        <dbReference type="PROSITE" id="PS50011"/>
    </source>
</evidence>
<keyword evidence="1" id="KW-0808">Transferase</keyword>
<evidence type="ECO:0000256" key="6">
    <source>
        <dbReference type="ARBA" id="ARBA00038999"/>
    </source>
</evidence>
<evidence type="ECO:0000256" key="11">
    <source>
        <dbReference type="RuleBase" id="RU000304"/>
    </source>
</evidence>
<evidence type="ECO:0000313" key="14">
    <source>
        <dbReference type="EMBL" id="KAG8374597.1"/>
    </source>
</evidence>
<name>A0AAV6X3S8_9LAMI</name>
<dbReference type="InterPro" id="IPR000719">
    <property type="entry name" value="Prot_kinase_dom"/>
</dbReference>
<dbReference type="SMART" id="SM00220">
    <property type="entry name" value="S_TKc"/>
    <property type="match status" value="1"/>
</dbReference>
<evidence type="ECO:0000256" key="5">
    <source>
        <dbReference type="ARBA" id="ARBA00038035"/>
    </source>
</evidence>
<organism evidence="14 15">
    <name type="scientific">Buddleja alternifolia</name>
    <dbReference type="NCBI Taxonomy" id="168488"/>
    <lineage>
        <taxon>Eukaryota</taxon>
        <taxon>Viridiplantae</taxon>
        <taxon>Streptophyta</taxon>
        <taxon>Embryophyta</taxon>
        <taxon>Tracheophyta</taxon>
        <taxon>Spermatophyta</taxon>
        <taxon>Magnoliopsida</taxon>
        <taxon>eudicotyledons</taxon>
        <taxon>Gunneridae</taxon>
        <taxon>Pentapetalae</taxon>
        <taxon>asterids</taxon>
        <taxon>lamiids</taxon>
        <taxon>Lamiales</taxon>
        <taxon>Scrophulariaceae</taxon>
        <taxon>Buddlejeae</taxon>
        <taxon>Buddleja</taxon>
    </lineage>
</organism>
<dbReference type="Proteomes" id="UP000826271">
    <property type="component" value="Unassembled WGS sequence"/>
</dbReference>
<keyword evidence="3" id="KW-0418">Kinase</keyword>
<dbReference type="EC" id="2.7.12.2" evidence="6"/>
<keyword evidence="15" id="KW-1185">Reference proteome</keyword>
<dbReference type="CDD" id="cd06623">
    <property type="entry name" value="PKc_MAPKK_plant_like"/>
    <property type="match status" value="1"/>
</dbReference>
<accession>A0AAV6X3S8</accession>
<dbReference type="GO" id="GO:0005524">
    <property type="term" value="F:ATP binding"/>
    <property type="evidence" value="ECO:0007669"/>
    <property type="project" value="UniProtKB-UniRule"/>
</dbReference>
<dbReference type="Gene3D" id="3.30.200.20">
    <property type="entry name" value="Phosphorylase Kinase, domain 1"/>
    <property type="match status" value="1"/>
</dbReference>
<dbReference type="AlphaFoldDB" id="A0AAV6X3S8"/>
<comment type="similarity">
    <text evidence="5">Belongs to the protein kinase superfamily. STE Ser/Thr protein kinase family. MAP kinase kinase subfamily.</text>
</comment>
<evidence type="ECO:0000256" key="2">
    <source>
        <dbReference type="ARBA" id="ARBA00022741"/>
    </source>
</evidence>
<dbReference type="GO" id="GO:0051707">
    <property type="term" value="P:response to other organism"/>
    <property type="evidence" value="ECO:0007669"/>
    <property type="project" value="UniProtKB-ARBA"/>
</dbReference>
<proteinExistence type="inferred from homology"/>
<evidence type="ECO:0000256" key="9">
    <source>
        <dbReference type="ARBA" id="ARBA00051693"/>
    </source>
</evidence>
<comment type="caution">
    <text evidence="14">The sequence shown here is derived from an EMBL/GenBank/DDBJ whole genome shotgun (WGS) entry which is preliminary data.</text>
</comment>
<dbReference type="InterPro" id="IPR008271">
    <property type="entry name" value="Ser/Thr_kinase_AS"/>
</dbReference>
<dbReference type="PROSITE" id="PS50011">
    <property type="entry name" value="PROTEIN_KINASE_DOM"/>
    <property type="match status" value="1"/>
</dbReference>
<keyword evidence="11" id="KW-0723">Serine/threonine-protein kinase</keyword>
<dbReference type="PROSITE" id="PS00108">
    <property type="entry name" value="PROTEIN_KINASE_ST"/>
    <property type="match status" value="1"/>
</dbReference>
<comment type="catalytic activity">
    <reaction evidence="7">
        <text>L-seryl-[protein] + ATP = O-phospho-L-seryl-[protein] + ADP + H(+)</text>
        <dbReference type="Rhea" id="RHEA:17989"/>
        <dbReference type="Rhea" id="RHEA-COMP:9863"/>
        <dbReference type="Rhea" id="RHEA-COMP:11604"/>
        <dbReference type="ChEBI" id="CHEBI:15378"/>
        <dbReference type="ChEBI" id="CHEBI:29999"/>
        <dbReference type="ChEBI" id="CHEBI:30616"/>
        <dbReference type="ChEBI" id="CHEBI:83421"/>
        <dbReference type="ChEBI" id="CHEBI:456216"/>
        <dbReference type="EC" id="2.7.12.2"/>
    </reaction>
</comment>
<evidence type="ECO:0000256" key="4">
    <source>
        <dbReference type="ARBA" id="ARBA00022840"/>
    </source>
</evidence>
<evidence type="ECO:0000256" key="3">
    <source>
        <dbReference type="ARBA" id="ARBA00022777"/>
    </source>
</evidence>
<evidence type="ECO:0000256" key="12">
    <source>
        <dbReference type="SAM" id="MobiDB-lite"/>
    </source>
</evidence>
<dbReference type="Pfam" id="PF00069">
    <property type="entry name" value="Pkinase"/>
    <property type="match status" value="1"/>
</dbReference>
<dbReference type="EMBL" id="WHWC01000010">
    <property type="protein sequence ID" value="KAG8374597.1"/>
    <property type="molecule type" value="Genomic_DNA"/>
</dbReference>
<feature type="binding site" evidence="10">
    <location>
        <position position="80"/>
    </location>
    <ligand>
        <name>ATP</name>
        <dbReference type="ChEBI" id="CHEBI:30616"/>
    </ligand>
</feature>
<comment type="catalytic activity">
    <reaction evidence="8">
        <text>L-threonyl-[protein] + ATP = O-phospho-L-threonyl-[protein] + ADP + H(+)</text>
        <dbReference type="Rhea" id="RHEA:46608"/>
        <dbReference type="Rhea" id="RHEA-COMP:11060"/>
        <dbReference type="Rhea" id="RHEA-COMP:11605"/>
        <dbReference type="ChEBI" id="CHEBI:15378"/>
        <dbReference type="ChEBI" id="CHEBI:30013"/>
        <dbReference type="ChEBI" id="CHEBI:30616"/>
        <dbReference type="ChEBI" id="CHEBI:61977"/>
        <dbReference type="ChEBI" id="CHEBI:456216"/>
        <dbReference type="EC" id="2.7.12.2"/>
    </reaction>
</comment>
<evidence type="ECO:0000256" key="7">
    <source>
        <dbReference type="ARBA" id="ARBA00049014"/>
    </source>
</evidence>
<dbReference type="GO" id="GO:0004674">
    <property type="term" value="F:protein serine/threonine kinase activity"/>
    <property type="evidence" value="ECO:0007669"/>
    <property type="project" value="UniProtKB-KW"/>
</dbReference>
<dbReference type="GO" id="GO:0004708">
    <property type="term" value="F:MAP kinase kinase activity"/>
    <property type="evidence" value="ECO:0007669"/>
    <property type="project" value="UniProtKB-EC"/>
</dbReference>
<feature type="compositionally biased region" description="Low complexity" evidence="12">
    <location>
        <begin position="29"/>
        <end position="46"/>
    </location>
</feature>
<protein>
    <recommendedName>
        <fullName evidence="6">mitogen-activated protein kinase kinase</fullName>
        <ecNumber evidence="6">2.7.12.2</ecNumber>
    </recommendedName>
</protein>
<evidence type="ECO:0000313" key="15">
    <source>
        <dbReference type="Proteomes" id="UP000826271"/>
    </source>
</evidence>
<dbReference type="PROSITE" id="PS00107">
    <property type="entry name" value="PROTEIN_KINASE_ATP"/>
    <property type="match status" value="1"/>
</dbReference>
<dbReference type="InterPro" id="IPR011009">
    <property type="entry name" value="Kinase-like_dom_sf"/>
</dbReference>
<evidence type="ECO:0000256" key="8">
    <source>
        <dbReference type="ARBA" id="ARBA00049299"/>
    </source>
</evidence>
<dbReference type="PANTHER" id="PTHR48013">
    <property type="entry name" value="DUAL SPECIFICITY MITOGEN-ACTIVATED PROTEIN KINASE KINASE 5-RELATED"/>
    <property type="match status" value="1"/>
</dbReference>
<dbReference type="Gene3D" id="1.10.510.10">
    <property type="entry name" value="Transferase(Phosphotransferase) domain 1"/>
    <property type="match status" value="1"/>
</dbReference>
<feature type="domain" description="Protein kinase" evidence="13">
    <location>
        <begin position="51"/>
        <end position="326"/>
    </location>
</feature>